<sequence>MFDFFVTSLRNTGNVLLFIDNVTYGNYADNVRFDENPGSIKKKSKHLNEFDLKICEVNIANNSRLPQKFVNATNRLIYIKPPSLHDVCKVHGYINPRKLLLDAKGTQEIVYMFRSFFGLLVYHGWDVDGLMNTFGLLEFVTQNFINQLEMYLDKDPGEILYHAEYLMNTLRNLREIEKEPIRDLGWIKYRANYRGFS</sequence>
<evidence type="ECO:0000313" key="1">
    <source>
        <dbReference type="EMBL" id="QHB92516.1"/>
    </source>
</evidence>
<reference evidence="1" key="1">
    <citation type="submission" date="2019-12" db="EMBL/GenBank/DDBJ databases">
        <title>Genome reconstruction of White Spot Syndrome Virus (WSSV) from archival Davidson-fixed paraffin embedded shrimp (Penaeus vannamei) tissue.</title>
        <authorList>
            <person name="Cruz-Flores R."/>
            <person name="Hung Nam M."/>
            <person name="Aranguren Caroa L.F."/>
            <person name="Kanrar S."/>
            <person name="Dhar A.K."/>
        </authorList>
    </citation>
    <scope>NUCLEOTIDE SEQUENCE</scope>
    <source>
        <strain evidence="1">CN_95_DFPE</strain>
    </source>
</reference>
<name>A0A6B9MP70_9VIRU</name>
<proteinExistence type="predicted"/>
<accession>A0A6B9MP70</accession>
<organism evidence="1">
    <name type="scientific">White spot syndrome virus</name>
    <dbReference type="NCBI Taxonomy" id="342409"/>
    <lineage>
        <taxon>Viruses</taxon>
        <taxon>Viruses incertae sedis</taxon>
        <taxon>Naldaviricetes</taxon>
        <taxon>Nimaviridae</taxon>
        <taxon>Whispovirus</taxon>
    </lineage>
</organism>
<dbReference type="EMBL" id="MN840357">
    <property type="protein sequence ID" value="QHB92516.1"/>
    <property type="molecule type" value="Genomic_DNA"/>
</dbReference>
<protein>
    <submittedName>
        <fullName evidence="1">Uncharacterized protein</fullName>
    </submittedName>
</protein>